<comment type="caution">
    <text evidence="5">The sequence shown here is derived from an EMBL/GenBank/DDBJ whole genome shotgun (WGS) entry which is preliminary data.</text>
</comment>
<keyword evidence="2 3" id="KW-0040">ANK repeat</keyword>
<gene>
    <name evidence="5" type="ORF">LY90DRAFT_645357</name>
</gene>
<dbReference type="PANTHER" id="PTHR24198">
    <property type="entry name" value="ANKYRIN REPEAT AND PROTEIN KINASE DOMAIN-CONTAINING PROTEIN"/>
    <property type="match status" value="1"/>
</dbReference>
<keyword evidence="6" id="KW-1185">Reference proteome</keyword>
<evidence type="ECO:0000313" key="5">
    <source>
        <dbReference type="EMBL" id="ORY56010.1"/>
    </source>
</evidence>
<evidence type="ECO:0000256" key="3">
    <source>
        <dbReference type="PROSITE-ProRule" id="PRU00023"/>
    </source>
</evidence>
<sequence>MDEITLNTINTILKEQIRENNELIETRNKILEIIKRNDIEELEKYVKDHNLLLNTLNNKSFDILIYAIENKASNDMIQWMIHQSNYSTFNYQIFMNNDFKTPLFSALAKNNFKVADCLIKRKADVNFLDHDLIHHLNQLELLDKKNLKFILNHGYHVKGITSQDILHFIDTYQTDLLDIIFKHYIFDNDFILYLLKTYHQKNPLSDTQLEHALMRERHKIMITEEMYERVDTSSNYEAIKPLFENDNKDKDNILCKINHYEILEKAILIDDYSFVKEVLHYKKLNCKSYTYESNFMEANNLSNLDILKLLIDSSVEAMPTVDVNVDGKKKDSGSQKVHDPRYFNLLLNILIRMENILLINYLLKNNPSDVNLNSKDINGEYPIFNAYHRNRKDIFNYLLDYDFDCNIKNNNVSLLSLAISNNEYELIKYLLKHNANIKETDINGNYPLIKAIYQNAIDIVILLVEYANEHEIDMNVTDINGNTPLTLSYRLNYKTIFKYLVCYLDINMRDSNGNNILYYAIEDEDLETIRYLIHNKIDVHSINNLNISPFDCAIIKGKKILTLLLENSNNSDIAFNVPNSKNETPLITIIKSKNYSLKEKENIISMLIAKGANVNFIDEKDMTPLIYAIQEKSLSLVQMLVKNGANVNHCNPSDSCKTILKYAIDSNQYEIVKYLVQCNANINFDNPYSLSLFGNTFKEIDKIDVHILEYIIVKMDVKYITGVMLYKIIRQGNLKILKSLIERKLDVNMKDSEGDSLLAIAIFYKDESIVRYLIECEGVDFNSENKRGKSIADYNEEYFGKNNSYEDIYNRVQQRINDSSSTTTSSDNISSTATIF</sequence>
<dbReference type="InterPro" id="IPR002110">
    <property type="entry name" value="Ankyrin_rpt"/>
</dbReference>
<dbReference type="Proteomes" id="UP000193920">
    <property type="component" value="Unassembled WGS sequence"/>
</dbReference>
<reference evidence="5 6" key="1">
    <citation type="submission" date="2016-08" db="EMBL/GenBank/DDBJ databases">
        <title>A Parts List for Fungal Cellulosomes Revealed by Comparative Genomics.</title>
        <authorList>
            <consortium name="DOE Joint Genome Institute"/>
            <person name="Haitjema C.H."/>
            <person name="Gilmore S.P."/>
            <person name="Henske J.K."/>
            <person name="Solomon K.V."/>
            <person name="De Groot R."/>
            <person name="Kuo A."/>
            <person name="Mondo S.J."/>
            <person name="Salamov A.A."/>
            <person name="Labutti K."/>
            <person name="Zhao Z."/>
            <person name="Chiniquy J."/>
            <person name="Barry K."/>
            <person name="Brewer H.M."/>
            <person name="Purvine S.O."/>
            <person name="Wright A.T."/>
            <person name="Boxma B."/>
            <person name="Van Alen T."/>
            <person name="Hackstein J.H."/>
            <person name="Baker S.E."/>
            <person name="Grigoriev I.V."/>
            <person name="O'Malley M.A."/>
        </authorList>
    </citation>
    <scope>NUCLEOTIDE SEQUENCE [LARGE SCALE GENOMIC DNA]</scope>
    <source>
        <strain evidence="5 6">G1</strain>
    </source>
</reference>
<accession>A0A1Y2D9S6</accession>
<evidence type="ECO:0000256" key="4">
    <source>
        <dbReference type="SAM" id="MobiDB-lite"/>
    </source>
</evidence>
<dbReference type="STRING" id="1754190.A0A1Y2D9S6"/>
<dbReference type="SUPFAM" id="SSF48403">
    <property type="entry name" value="Ankyrin repeat"/>
    <property type="match status" value="2"/>
</dbReference>
<name>A0A1Y2D9S6_9FUNG</name>
<feature type="region of interest" description="Disordered" evidence="4">
    <location>
        <begin position="816"/>
        <end position="836"/>
    </location>
</feature>
<dbReference type="PANTHER" id="PTHR24198:SF165">
    <property type="entry name" value="ANKYRIN REPEAT-CONTAINING PROTEIN-RELATED"/>
    <property type="match status" value="1"/>
</dbReference>
<dbReference type="PROSITE" id="PS50297">
    <property type="entry name" value="ANK_REP_REGION"/>
    <property type="match status" value="1"/>
</dbReference>
<proteinExistence type="predicted"/>
<feature type="repeat" description="ANK" evidence="3">
    <location>
        <begin position="98"/>
        <end position="130"/>
    </location>
</feature>
<dbReference type="Gene3D" id="1.25.40.20">
    <property type="entry name" value="Ankyrin repeat-containing domain"/>
    <property type="match status" value="4"/>
</dbReference>
<dbReference type="Pfam" id="PF12796">
    <property type="entry name" value="Ank_2"/>
    <property type="match status" value="3"/>
</dbReference>
<feature type="repeat" description="ANK" evidence="3">
    <location>
        <begin position="512"/>
        <end position="544"/>
    </location>
</feature>
<dbReference type="PROSITE" id="PS50088">
    <property type="entry name" value="ANK_REPEAT"/>
    <property type="match status" value="4"/>
</dbReference>
<feature type="repeat" description="ANK" evidence="3">
    <location>
        <begin position="620"/>
        <end position="652"/>
    </location>
</feature>
<feature type="repeat" description="ANK" evidence="3">
    <location>
        <begin position="410"/>
        <end position="442"/>
    </location>
</feature>
<organism evidence="5 6">
    <name type="scientific">Neocallimastix californiae</name>
    <dbReference type="NCBI Taxonomy" id="1754190"/>
    <lineage>
        <taxon>Eukaryota</taxon>
        <taxon>Fungi</taxon>
        <taxon>Fungi incertae sedis</taxon>
        <taxon>Chytridiomycota</taxon>
        <taxon>Chytridiomycota incertae sedis</taxon>
        <taxon>Neocallimastigomycetes</taxon>
        <taxon>Neocallimastigales</taxon>
        <taxon>Neocallimastigaceae</taxon>
        <taxon>Neocallimastix</taxon>
    </lineage>
</organism>
<dbReference type="EMBL" id="MCOG01000075">
    <property type="protein sequence ID" value="ORY56010.1"/>
    <property type="molecule type" value="Genomic_DNA"/>
</dbReference>
<dbReference type="AlphaFoldDB" id="A0A1Y2D9S6"/>
<dbReference type="InterPro" id="IPR036770">
    <property type="entry name" value="Ankyrin_rpt-contain_sf"/>
</dbReference>
<keyword evidence="1" id="KW-0677">Repeat</keyword>
<dbReference type="OrthoDB" id="2152280at2759"/>
<evidence type="ECO:0000256" key="1">
    <source>
        <dbReference type="ARBA" id="ARBA00022737"/>
    </source>
</evidence>
<protein>
    <submittedName>
        <fullName evidence="5">Ankyrin</fullName>
    </submittedName>
</protein>
<dbReference type="SMART" id="SM00248">
    <property type="entry name" value="ANK"/>
    <property type="match status" value="14"/>
</dbReference>
<evidence type="ECO:0000313" key="6">
    <source>
        <dbReference type="Proteomes" id="UP000193920"/>
    </source>
</evidence>
<evidence type="ECO:0000256" key="2">
    <source>
        <dbReference type="ARBA" id="ARBA00023043"/>
    </source>
</evidence>